<dbReference type="InterPro" id="IPR050392">
    <property type="entry name" value="Collagen/C1q_domain"/>
</dbReference>
<dbReference type="RefSeq" id="XP_038077430.1">
    <property type="nucleotide sequence ID" value="XM_038221502.1"/>
</dbReference>
<dbReference type="GeneID" id="119745266"/>
<dbReference type="Proteomes" id="UP000887568">
    <property type="component" value="Unplaced"/>
</dbReference>
<protein>
    <recommendedName>
        <fullName evidence="7">C1q domain-containing protein</fullName>
    </recommendedName>
</protein>
<accession>A0A914BNA0</accession>
<evidence type="ECO:0000256" key="5">
    <source>
        <dbReference type="SAM" id="MobiDB-lite"/>
    </source>
</evidence>
<feature type="chain" id="PRO_5037517969" description="C1q domain-containing protein" evidence="6">
    <location>
        <begin position="24"/>
        <end position="279"/>
    </location>
</feature>
<evidence type="ECO:0000256" key="4">
    <source>
        <dbReference type="ARBA" id="ARBA00023119"/>
    </source>
</evidence>
<dbReference type="Pfam" id="PF01391">
    <property type="entry name" value="Collagen"/>
    <property type="match status" value="1"/>
</dbReference>
<evidence type="ECO:0000259" key="7">
    <source>
        <dbReference type="PROSITE" id="PS50871"/>
    </source>
</evidence>
<organism evidence="8 9">
    <name type="scientific">Patiria miniata</name>
    <name type="common">Bat star</name>
    <name type="synonym">Asterina miniata</name>
    <dbReference type="NCBI Taxonomy" id="46514"/>
    <lineage>
        <taxon>Eukaryota</taxon>
        <taxon>Metazoa</taxon>
        <taxon>Echinodermata</taxon>
        <taxon>Eleutherozoa</taxon>
        <taxon>Asterozoa</taxon>
        <taxon>Asteroidea</taxon>
        <taxon>Valvatacea</taxon>
        <taxon>Valvatida</taxon>
        <taxon>Asterinidae</taxon>
        <taxon>Patiria</taxon>
    </lineage>
</organism>
<dbReference type="InterPro" id="IPR008983">
    <property type="entry name" value="Tumour_necrosis_fac-like_dom"/>
</dbReference>
<dbReference type="PANTHER" id="PTHR15427">
    <property type="entry name" value="EMILIN ELASTIN MICROFIBRIL INTERFACE-LOCATED PROTEIN ELASTIN MICROFIBRIL INTERFACER"/>
    <property type="match status" value="1"/>
</dbReference>
<evidence type="ECO:0000313" key="8">
    <source>
        <dbReference type="EnsemblMetazoa" id="XP_038077430.1"/>
    </source>
</evidence>
<dbReference type="GO" id="GO:0005576">
    <property type="term" value="C:extracellular region"/>
    <property type="evidence" value="ECO:0007669"/>
    <property type="project" value="UniProtKB-SubCell"/>
</dbReference>
<evidence type="ECO:0000256" key="3">
    <source>
        <dbReference type="ARBA" id="ARBA00022729"/>
    </source>
</evidence>
<feature type="compositionally biased region" description="Gly residues" evidence="5">
    <location>
        <begin position="101"/>
        <end position="112"/>
    </location>
</feature>
<dbReference type="InterPro" id="IPR001073">
    <property type="entry name" value="C1q_dom"/>
</dbReference>
<dbReference type="InterPro" id="IPR008160">
    <property type="entry name" value="Collagen"/>
</dbReference>
<evidence type="ECO:0000256" key="2">
    <source>
        <dbReference type="ARBA" id="ARBA00022525"/>
    </source>
</evidence>
<feature type="domain" description="C1q" evidence="7">
    <location>
        <begin position="144"/>
        <end position="279"/>
    </location>
</feature>
<dbReference type="PRINTS" id="PR00007">
    <property type="entry name" value="COMPLEMNTC1Q"/>
</dbReference>
<feature type="compositionally biased region" description="Basic and acidic residues" evidence="5">
    <location>
        <begin position="73"/>
        <end position="84"/>
    </location>
</feature>
<dbReference type="Gene3D" id="2.60.120.40">
    <property type="match status" value="1"/>
</dbReference>
<dbReference type="AlphaFoldDB" id="A0A914BNA0"/>
<evidence type="ECO:0000256" key="6">
    <source>
        <dbReference type="SAM" id="SignalP"/>
    </source>
</evidence>
<evidence type="ECO:0000313" key="9">
    <source>
        <dbReference type="Proteomes" id="UP000887568"/>
    </source>
</evidence>
<name>A0A914BNA0_PATMI</name>
<feature type="region of interest" description="Disordered" evidence="5">
    <location>
        <begin position="68"/>
        <end position="147"/>
    </location>
</feature>
<proteinExistence type="predicted"/>
<dbReference type="EnsemblMetazoa" id="XM_038221502.1">
    <property type="protein sequence ID" value="XP_038077430.1"/>
    <property type="gene ID" value="LOC119745266"/>
</dbReference>
<dbReference type="PROSITE" id="PS50871">
    <property type="entry name" value="C1Q"/>
    <property type="match status" value="1"/>
</dbReference>
<feature type="signal peptide" evidence="6">
    <location>
        <begin position="1"/>
        <end position="23"/>
    </location>
</feature>
<keyword evidence="3 6" id="KW-0732">Signal</keyword>
<sequence length="279" mass="28591">MKICVATILSIALLLGNSVKLRASVTGPVPSDGDGHASQVCQQCCQGPAAIPGIPGLPGPVGPIGPYGQPGSKGDKGELGHKGEIGQIGPVGERGAAGNNGSKGDGGIGLPGKVGPRGTPGLVGATGKSGVKGQKGEPGESPADSNLRVAFTVVRTSSSVTSSSHDTRLPFQQTTTLLSGTTFDLETGTFTCSVPGTYAFTFSVCKYHSTSDLWVHLRENSDWVVTAHGDHASDNDQLSGSAVLVLQRGDTVYLTMQGKAWSHPTFRSASFSGFLLYPE</sequence>
<evidence type="ECO:0000256" key="1">
    <source>
        <dbReference type="ARBA" id="ARBA00004613"/>
    </source>
</evidence>
<keyword evidence="9" id="KW-1185">Reference proteome</keyword>
<keyword evidence="2" id="KW-0964">Secreted</keyword>
<comment type="subcellular location">
    <subcellularLocation>
        <location evidence="1">Secreted</location>
    </subcellularLocation>
</comment>
<dbReference type="Pfam" id="PF00386">
    <property type="entry name" value="C1q"/>
    <property type="match status" value="1"/>
</dbReference>
<dbReference type="OrthoDB" id="6139560at2759"/>
<reference evidence="8" key="1">
    <citation type="submission" date="2022-11" db="UniProtKB">
        <authorList>
            <consortium name="EnsemblMetazoa"/>
        </authorList>
    </citation>
    <scope>IDENTIFICATION</scope>
</reference>
<dbReference type="SMART" id="SM00110">
    <property type="entry name" value="C1Q"/>
    <property type="match status" value="1"/>
</dbReference>
<dbReference type="SUPFAM" id="SSF49842">
    <property type="entry name" value="TNF-like"/>
    <property type="match status" value="1"/>
</dbReference>
<keyword evidence="4" id="KW-0176">Collagen</keyword>
<dbReference type="PANTHER" id="PTHR15427:SF52">
    <property type="entry name" value="C1Q DOMAIN-CONTAINING PROTEIN"/>
    <property type="match status" value="1"/>
</dbReference>